<dbReference type="Pfam" id="PF04324">
    <property type="entry name" value="Fer2_BFD"/>
    <property type="match status" value="1"/>
</dbReference>
<dbReference type="GO" id="GO:0051537">
    <property type="term" value="F:2 iron, 2 sulfur cluster binding"/>
    <property type="evidence" value="ECO:0007669"/>
    <property type="project" value="UniProtKB-KW"/>
</dbReference>
<dbReference type="PANTHER" id="PTHR37424">
    <property type="entry name" value="BACTERIOFERRITIN-ASSOCIATED FERREDOXIN"/>
    <property type="match status" value="1"/>
</dbReference>
<dbReference type="InterPro" id="IPR007419">
    <property type="entry name" value="BFD-like_2Fe2S-bd_dom"/>
</dbReference>
<dbReference type="STRING" id="44575.SAMN05216419_100312"/>
<evidence type="ECO:0000256" key="3">
    <source>
        <dbReference type="ARBA" id="ARBA00022723"/>
    </source>
</evidence>
<evidence type="ECO:0000259" key="9">
    <source>
        <dbReference type="Pfam" id="PF04324"/>
    </source>
</evidence>
<evidence type="ECO:0000256" key="8">
    <source>
        <dbReference type="ARBA" id="ARBA00046332"/>
    </source>
</evidence>
<comment type="similarity">
    <text evidence="8">Belongs to the Bfd family.</text>
</comment>
<dbReference type="Gene3D" id="1.10.10.1100">
    <property type="entry name" value="BFD-like [2Fe-2S]-binding domain"/>
    <property type="match status" value="1"/>
</dbReference>
<keyword evidence="6" id="KW-0411">Iron-sulfur</keyword>
<evidence type="ECO:0000313" key="11">
    <source>
        <dbReference type="Proteomes" id="UP000185062"/>
    </source>
</evidence>
<accession>A0A1N6J9B7</accession>
<organism evidence="10 11">
    <name type="scientific">Nitrosomonas cryotolerans ATCC 49181</name>
    <dbReference type="NCBI Taxonomy" id="1131553"/>
    <lineage>
        <taxon>Bacteria</taxon>
        <taxon>Pseudomonadati</taxon>
        <taxon>Pseudomonadota</taxon>
        <taxon>Betaproteobacteria</taxon>
        <taxon>Nitrosomonadales</taxon>
        <taxon>Nitrosomonadaceae</taxon>
        <taxon>Nitrosomonas</taxon>
    </lineage>
</organism>
<dbReference type="AlphaFoldDB" id="A0A1N6J9B7"/>
<name>A0A1N6J9B7_9PROT</name>
<evidence type="ECO:0000256" key="4">
    <source>
        <dbReference type="ARBA" id="ARBA00022982"/>
    </source>
</evidence>
<keyword evidence="2" id="KW-0001">2Fe-2S</keyword>
<keyword evidence="4" id="KW-0249">Electron transport</keyword>
<keyword evidence="3" id="KW-0479">Metal-binding</keyword>
<dbReference type="GO" id="GO:0046872">
    <property type="term" value="F:metal ion binding"/>
    <property type="evidence" value="ECO:0007669"/>
    <property type="project" value="UniProtKB-KW"/>
</dbReference>
<evidence type="ECO:0000313" key="10">
    <source>
        <dbReference type="EMBL" id="SIO40771.1"/>
    </source>
</evidence>
<dbReference type="Proteomes" id="UP000185062">
    <property type="component" value="Unassembled WGS sequence"/>
</dbReference>
<dbReference type="RefSeq" id="WP_074202608.1">
    <property type="nucleotide sequence ID" value="NZ_FSRO01000001.1"/>
</dbReference>
<gene>
    <name evidence="10" type="ORF">SAMN02743940_2407</name>
</gene>
<dbReference type="PANTHER" id="PTHR37424:SF1">
    <property type="entry name" value="BACTERIOFERRITIN-ASSOCIATED FERREDOXIN"/>
    <property type="match status" value="1"/>
</dbReference>
<keyword evidence="11" id="KW-1185">Reference proteome</keyword>
<feature type="domain" description="BFD-like [2Fe-2S]-binding" evidence="9">
    <location>
        <begin position="2"/>
        <end position="51"/>
    </location>
</feature>
<protein>
    <recommendedName>
        <fullName evidence="7">Bacterioferritin-associated ferredoxin</fullName>
    </recommendedName>
</protein>
<dbReference type="eggNOG" id="COG2906">
    <property type="taxonomic scope" value="Bacteria"/>
</dbReference>
<proteinExistence type="inferred from homology"/>
<sequence>MYICICKGVTDNAIREAVIKQGAGRMRDLRTCLGVAEQCGVCACHAKMVLEQTLTQKNADATLSF</sequence>
<keyword evidence="5" id="KW-0408">Iron</keyword>
<dbReference type="InterPro" id="IPR041854">
    <property type="entry name" value="BFD-like_2Fe2S-bd_dom_sf"/>
</dbReference>
<evidence type="ECO:0000256" key="7">
    <source>
        <dbReference type="ARBA" id="ARBA00039386"/>
    </source>
</evidence>
<evidence type="ECO:0000256" key="1">
    <source>
        <dbReference type="ARBA" id="ARBA00022448"/>
    </source>
</evidence>
<dbReference type="EMBL" id="FSRO01000001">
    <property type="protein sequence ID" value="SIO40771.1"/>
    <property type="molecule type" value="Genomic_DNA"/>
</dbReference>
<dbReference type="InterPro" id="IPR052371">
    <property type="entry name" value="BFD-associated_ferredoxin"/>
</dbReference>
<keyword evidence="1" id="KW-0813">Transport</keyword>
<reference evidence="10 11" key="1">
    <citation type="submission" date="2016-12" db="EMBL/GenBank/DDBJ databases">
        <authorList>
            <person name="Song W.-J."/>
            <person name="Kurnit D.M."/>
        </authorList>
    </citation>
    <scope>NUCLEOTIDE SEQUENCE [LARGE SCALE GENOMIC DNA]</scope>
    <source>
        <strain evidence="10 11">ATCC 49181</strain>
    </source>
</reference>
<evidence type="ECO:0000256" key="6">
    <source>
        <dbReference type="ARBA" id="ARBA00023014"/>
    </source>
</evidence>
<evidence type="ECO:0000256" key="5">
    <source>
        <dbReference type="ARBA" id="ARBA00023004"/>
    </source>
</evidence>
<evidence type="ECO:0000256" key="2">
    <source>
        <dbReference type="ARBA" id="ARBA00022714"/>
    </source>
</evidence>